<dbReference type="Proteomes" id="UP000625283">
    <property type="component" value="Unassembled WGS sequence"/>
</dbReference>
<reference evidence="3 4" key="1">
    <citation type="submission" date="2021-01" db="EMBL/GenBank/DDBJ databases">
        <title>C459-1 draft genome sequence.</title>
        <authorList>
            <person name="Zhang X.-F."/>
        </authorList>
    </citation>
    <scope>NUCLEOTIDE SEQUENCE [LARGE SCALE GENOMIC DNA]</scope>
    <source>
        <strain evidence="4">C459-1</strain>
    </source>
</reference>
<evidence type="ECO:0000256" key="2">
    <source>
        <dbReference type="ARBA" id="ARBA00022801"/>
    </source>
</evidence>
<accession>A0ABS1R1M8</accession>
<name>A0ABS1R1M8_9SPHI</name>
<keyword evidence="3" id="KW-0121">Carboxypeptidase</keyword>
<sequence length="440" mass="50307">MKSYLPYFIAPILVWYLFILNLAKAQDFSLLEDQFAKSVILPKHHFGFSLYDLDSSRFVFGKQEDQHFTPASNTKVFTLFTALKTIGDSIPGIQYVQRGDSLIFWGTGDPTFLHPKLDTRRVYDFLHSAEAKYLYYVPQSSSEPAYREGWAIEDYAYDYQPEVASFPIYGNVVRFKASGKDLIAIPSYFNTTVGISDRSSKYFSVTRALNSNRFDRSALSVPSGYGSSKPFIWSDSLLVKLLQDTLHRPIEALPGYEKPADIKTLYSSPRNHVLREMMLPSDNFLAEHLTMVAADIRYQGFYTDSLRTEIHKTYYSHFLDSIELRDGSGLSTYNSVSPRSMIQVLLEIKKLIPDENQRYLFFPAGGVDGTLKNAYALDQGTPFVWAKTGTIHAVHCQSGYIVTRTGRRYAFSFLNNNFITSTSNIRKEMVKIMTFIRQNY</sequence>
<dbReference type="GO" id="GO:0004180">
    <property type="term" value="F:carboxypeptidase activity"/>
    <property type="evidence" value="ECO:0007669"/>
    <property type="project" value="UniProtKB-KW"/>
</dbReference>
<gene>
    <name evidence="3" type="ORF">JKG61_07495</name>
</gene>
<dbReference type="PANTHER" id="PTHR30023">
    <property type="entry name" value="D-ALANYL-D-ALANINE CARBOXYPEPTIDASE"/>
    <property type="match status" value="1"/>
</dbReference>
<organism evidence="3 4">
    <name type="scientific">Sphingobacterium faecale</name>
    <dbReference type="NCBI Taxonomy" id="2803775"/>
    <lineage>
        <taxon>Bacteria</taxon>
        <taxon>Pseudomonadati</taxon>
        <taxon>Bacteroidota</taxon>
        <taxon>Sphingobacteriia</taxon>
        <taxon>Sphingobacteriales</taxon>
        <taxon>Sphingobacteriaceae</taxon>
        <taxon>Sphingobacterium</taxon>
    </lineage>
</organism>
<comment type="similarity">
    <text evidence="1">Belongs to the peptidase S13 family.</text>
</comment>
<keyword evidence="3" id="KW-0645">Protease</keyword>
<dbReference type="Pfam" id="PF02113">
    <property type="entry name" value="Peptidase_S13"/>
    <property type="match status" value="2"/>
</dbReference>
<evidence type="ECO:0000313" key="3">
    <source>
        <dbReference type="EMBL" id="MBL1408590.1"/>
    </source>
</evidence>
<evidence type="ECO:0000313" key="4">
    <source>
        <dbReference type="Proteomes" id="UP000625283"/>
    </source>
</evidence>
<dbReference type="RefSeq" id="WP_202102340.1">
    <property type="nucleotide sequence ID" value="NZ_JAERTY010000003.1"/>
</dbReference>
<proteinExistence type="inferred from homology"/>
<keyword evidence="2" id="KW-0378">Hydrolase</keyword>
<keyword evidence="4" id="KW-1185">Reference proteome</keyword>
<dbReference type="PRINTS" id="PR00922">
    <property type="entry name" value="DADACBPTASE3"/>
</dbReference>
<dbReference type="SUPFAM" id="SSF56601">
    <property type="entry name" value="beta-lactamase/transpeptidase-like"/>
    <property type="match status" value="1"/>
</dbReference>
<comment type="caution">
    <text evidence="3">The sequence shown here is derived from an EMBL/GenBank/DDBJ whole genome shotgun (WGS) entry which is preliminary data.</text>
</comment>
<dbReference type="InterPro" id="IPR000667">
    <property type="entry name" value="Peptidase_S13"/>
</dbReference>
<dbReference type="Gene3D" id="3.40.710.10">
    <property type="entry name" value="DD-peptidase/beta-lactamase superfamily"/>
    <property type="match status" value="2"/>
</dbReference>
<dbReference type="PANTHER" id="PTHR30023:SF0">
    <property type="entry name" value="PENICILLIN-SENSITIVE CARBOXYPEPTIDASE A"/>
    <property type="match status" value="1"/>
</dbReference>
<evidence type="ECO:0000256" key="1">
    <source>
        <dbReference type="ARBA" id="ARBA00006096"/>
    </source>
</evidence>
<dbReference type="InterPro" id="IPR012338">
    <property type="entry name" value="Beta-lactam/transpept-like"/>
</dbReference>
<protein>
    <submittedName>
        <fullName evidence="3">D-alanyl-D-alanine carboxypeptidase</fullName>
    </submittedName>
</protein>
<dbReference type="EMBL" id="JAERTY010000003">
    <property type="protein sequence ID" value="MBL1408590.1"/>
    <property type="molecule type" value="Genomic_DNA"/>
</dbReference>